<organism evidence="6 7">
    <name type="scientific">Senegalimassilia faecalis</name>
    <dbReference type="NCBI Taxonomy" id="2509433"/>
    <lineage>
        <taxon>Bacteria</taxon>
        <taxon>Bacillati</taxon>
        <taxon>Actinomycetota</taxon>
        <taxon>Coriobacteriia</taxon>
        <taxon>Coriobacteriales</taxon>
        <taxon>Coriobacteriaceae</taxon>
        <taxon>Senegalimassilia</taxon>
    </lineage>
</organism>
<feature type="transmembrane region" description="Helical" evidence="4">
    <location>
        <begin position="332"/>
        <end position="353"/>
    </location>
</feature>
<keyword evidence="4" id="KW-0472">Membrane</keyword>
<keyword evidence="4" id="KW-0812">Transmembrane</keyword>
<dbReference type="PANTHER" id="PTHR44688">
    <property type="entry name" value="DNA-BINDING TRANSCRIPTIONAL ACTIVATOR DEVR_DOSR"/>
    <property type="match status" value="1"/>
</dbReference>
<sequence length="511" mass="54958">MKANRYELPRGALLGERETKTQRATAQLLTPAIWGIGIALGCVLAWPLMAFQSMNLYAGFDNREAILDQAYLLSIVATTATLAACGLFHKSFDRVLGSVLARWVFPAGMAIGTLLILGAGAPGAAGTAFAVGFGLATGVFSGLFLMNFGAVIGMLSIRQSAAAIAIGYLLSSVLFFAFLFFGQLEATLMCASMGPVAAVFLFYGVSDLKMDKRQANSLPAQADPDDADKRQLHSLILAFGLTMLVAGASYELSRTLYVQMGHFAAGAVTPYAVAQGAVTTLTAVGSISVALVLITSRGIKGPEVVYRLITTFLLIGALLLPVPMLFPEVPAFVPLSIDVAAFQCLGMGMWILIAGLCRRYQTSCLFAFGIIRAVWAAGPLVGMLVGRWLWYGVGLDAQGAFTAAATCVLLIVLVNNFVFTERSLALALSIMPTDRKQRFQDRCRAVIERYGLTEREGEVMIMFAKGRNLPYVQEELCLSKSTVSTHRQHIYQKLGVHSAQEMIDLIQEEKG</sequence>
<protein>
    <submittedName>
        <fullName evidence="6">Response regulator transcription factor</fullName>
    </submittedName>
</protein>
<dbReference type="PRINTS" id="PR00038">
    <property type="entry name" value="HTHLUXR"/>
</dbReference>
<dbReference type="InterPro" id="IPR036388">
    <property type="entry name" value="WH-like_DNA-bd_sf"/>
</dbReference>
<feature type="transmembrane region" description="Helical" evidence="4">
    <location>
        <begin position="397"/>
        <end position="419"/>
    </location>
</feature>
<comment type="caution">
    <text evidence="6">The sequence shown here is derived from an EMBL/GenBank/DDBJ whole genome shotgun (WGS) entry which is preliminary data.</text>
</comment>
<keyword evidence="4" id="KW-1133">Transmembrane helix</keyword>
<dbReference type="PROSITE" id="PS50043">
    <property type="entry name" value="HTH_LUXR_2"/>
    <property type="match status" value="1"/>
</dbReference>
<reference evidence="6 7" key="1">
    <citation type="submission" date="2019-01" db="EMBL/GenBank/DDBJ databases">
        <title>Senegalimassilia sp. nov. KGMB04484 isolated human feces.</title>
        <authorList>
            <person name="Han K.-I."/>
            <person name="Kim J.-S."/>
            <person name="Lee K.C."/>
            <person name="Suh M.K."/>
            <person name="Eom M.K."/>
            <person name="Lee J.H."/>
            <person name="Park S.-H."/>
            <person name="Kang S.W."/>
            <person name="Park J.-E."/>
            <person name="Oh B.S."/>
            <person name="Yu S.Y."/>
            <person name="Choi S.-H."/>
            <person name="Lee D.H."/>
            <person name="Yoon H."/>
            <person name="Kim B.-Y."/>
            <person name="Lee J.H."/>
            <person name="Lee J.-S."/>
        </authorList>
    </citation>
    <scope>NUCLEOTIDE SEQUENCE [LARGE SCALE GENOMIC DNA]</scope>
    <source>
        <strain evidence="6 7">KGMB04484</strain>
    </source>
</reference>
<dbReference type="GO" id="GO:0003677">
    <property type="term" value="F:DNA binding"/>
    <property type="evidence" value="ECO:0007669"/>
    <property type="project" value="UniProtKB-KW"/>
</dbReference>
<dbReference type="CDD" id="cd06170">
    <property type="entry name" value="LuxR_C_like"/>
    <property type="match status" value="1"/>
</dbReference>
<dbReference type="AlphaFoldDB" id="A0A4Q2K5D3"/>
<feature type="transmembrane region" description="Helical" evidence="4">
    <location>
        <begin position="100"/>
        <end position="121"/>
    </location>
</feature>
<dbReference type="SMART" id="SM00421">
    <property type="entry name" value="HTH_LUXR"/>
    <property type="match status" value="1"/>
</dbReference>
<feature type="transmembrane region" description="Helical" evidence="4">
    <location>
        <begin position="365"/>
        <end position="391"/>
    </location>
</feature>
<feature type="transmembrane region" description="Helical" evidence="4">
    <location>
        <begin position="305"/>
        <end position="326"/>
    </location>
</feature>
<feature type="transmembrane region" description="Helical" evidence="4">
    <location>
        <begin position="160"/>
        <end position="180"/>
    </location>
</feature>
<dbReference type="InterPro" id="IPR000792">
    <property type="entry name" value="Tscrpt_reg_LuxR_C"/>
</dbReference>
<evidence type="ECO:0000256" key="3">
    <source>
        <dbReference type="ARBA" id="ARBA00023163"/>
    </source>
</evidence>
<feature type="domain" description="HTH luxR-type" evidence="5">
    <location>
        <begin position="441"/>
        <end position="510"/>
    </location>
</feature>
<gene>
    <name evidence="6" type="ORF">ET524_10390</name>
</gene>
<dbReference type="GO" id="GO:0006355">
    <property type="term" value="P:regulation of DNA-templated transcription"/>
    <property type="evidence" value="ECO:0007669"/>
    <property type="project" value="InterPro"/>
</dbReference>
<proteinExistence type="predicted"/>
<name>A0A4Q2K5D3_9ACTN</name>
<dbReference type="EMBL" id="SDPW01000001">
    <property type="protein sequence ID" value="RXZ54844.1"/>
    <property type="molecule type" value="Genomic_DNA"/>
</dbReference>
<feature type="transmembrane region" description="Helical" evidence="4">
    <location>
        <begin position="272"/>
        <end position="293"/>
    </location>
</feature>
<evidence type="ECO:0000256" key="1">
    <source>
        <dbReference type="ARBA" id="ARBA00023015"/>
    </source>
</evidence>
<feature type="transmembrane region" description="Helical" evidence="4">
    <location>
        <begin position="127"/>
        <end position="148"/>
    </location>
</feature>
<keyword evidence="3" id="KW-0804">Transcription</keyword>
<accession>A0A4Q2K5D3</accession>
<dbReference type="SUPFAM" id="SSF46894">
    <property type="entry name" value="C-terminal effector domain of the bipartite response regulators"/>
    <property type="match status" value="1"/>
</dbReference>
<dbReference type="InterPro" id="IPR016032">
    <property type="entry name" value="Sig_transdc_resp-reg_C-effctor"/>
</dbReference>
<keyword evidence="7" id="KW-1185">Reference proteome</keyword>
<dbReference type="Gene3D" id="1.10.10.10">
    <property type="entry name" value="Winged helix-like DNA-binding domain superfamily/Winged helix DNA-binding domain"/>
    <property type="match status" value="1"/>
</dbReference>
<feature type="transmembrane region" description="Helical" evidence="4">
    <location>
        <begin position="186"/>
        <end position="205"/>
    </location>
</feature>
<evidence type="ECO:0000313" key="6">
    <source>
        <dbReference type="EMBL" id="RXZ54844.1"/>
    </source>
</evidence>
<evidence type="ECO:0000259" key="5">
    <source>
        <dbReference type="PROSITE" id="PS50043"/>
    </source>
</evidence>
<dbReference type="Pfam" id="PF00196">
    <property type="entry name" value="GerE"/>
    <property type="match status" value="1"/>
</dbReference>
<keyword evidence="1" id="KW-0805">Transcription regulation</keyword>
<feature type="transmembrane region" description="Helical" evidence="4">
    <location>
        <begin position="28"/>
        <end position="49"/>
    </location>
</feature>
<evidence type="ECO:0000256" key="4">
    <source>
        <dbReference type="SAM" id="Phobius"/>
    </source>
</evidence>
<feature type="transmembrane region" description="Helical" evidence="4">
    <location>
        <begin position="69"/>
        <end position="88"/>
    </location>
</feature>
<evidence type="ECO:0000256" key="2">
    <source>
        <dbReference type="ARBA" id="ARBA00023125"/>
    </source>
</evidence>
<keyword evidence="2" id="KW-0238">DNA-binding</keyword>
<dbReference type="PANTHER" id="PTHR44688:SF16">
    <property type="entry name" value="DNA-BINDING TRANSCRIPTIONAL ACTIVATOR DEVR_DOSR"/>
    <property type="match status" value="1"/>
</dbReference>
<feature type="transmembrane region" description="Helical" evidence="4">
    <location>
        <begin position="235"/>
        <end position="252"/>
    </location>
</feature>
<dbReference type="Proteomes" id="UP000293345">
    <property type="component" value="Unassembled WGS sequence"/>
</dbReference>
<evidence type="ECO:0000313" key="7">
    <source>
        <dbReference type="Proteomes" id="UP000293345"/>
    </source>
</evidence>